<feature type="domain" description="D-apionate lactonase TIM barrel" evidence="2">
    <location>
        <begin position="280"/>
        <end position="512"/>
    </location>
</feature>
<dbReference type="Pfam" id="PF25838">
    <property type="entry name" value="Apionate_lact_M"/>
    <property type="match status" value="1"/>
</dbReference>
<dbReference type="InterPro" id="IPR058787">
    <property type="entry name" value="ApnL_M"/>
</dbReference>
<comment type="caution">
    <text evidence="3">The sequence shown here is derived from an EMBL/GenBank/DDBJ whole genome shotgun (WGS) entry which is preliminary data.</text>
</comment>
<dbReference type="InterPro" id="IPR058788">
    <property type="entry name" value="ApnL_N"/>
</dbReference>
<dbReference type="EMBL" id="JAHOPC010000002">
    <property type="protein sequence ID" value="MBU8865692.1"/>
    <property type="molecule type" value="Genomic_DNA"/>
</dbReference>
<keyword evidence="4" id="KW-1185">Reference proteome</keyword>
<dbReference type="Proteomes" id="UP000824166">
    <property type="component" value="Unassembled WGS sequence"/>
</dbReference>
<name>A0ABS6I1S9_9MICC</name>
<feature type="domain" description="D-apionate lactonase N-terminal" evidence="1">
    <location>
        <begin position="10"/>
        <end position="221"/>
    </location>
</feature>
<sequence length="582" mass="62619">MTNNRERLFAASEVLEAGAWRAELRQDEIADISYAGVPVLRGIRAVVRDRDWQTLVPVLRGIERIPAKQGTSLLLDLEFDGYGYRYSGTLGIAISADSLEVVFDGVSPADFQSNRIGLVVLHRPDDAGREVLIGGNSGDHTPSTFPVDISPHQPFQNIATMRWQRDGTDFKLAFTGDIFETEDQRNWTDASFKTYSRPLALPFPMDVPAGSRLHQSVRLTALSGQYPAPESNLAEDLVITADIESVVPALSLPVASISEPHAETGFLEGVESLLVELVAGAPRVAQLGRYATDMAEALQVPLDVRLSAETPNEVPDLLQLVPTRNIARLGVFHSTRHITEPDLWKALKSAADDAGLTASLIAGARSHFTELNRNAHIVPADAEALAYSITPQMHATEVHHLVESLPMQRLTAQNALRISGGRPLHVGPVTLKPRFNAVATSTGAERGSTEAPIDPLQLDPFAAAWVLGSIAALSIPGVQSISYFESEGPRGISTPTGLTDAGKVLASIAALRGHNVLKVLGVRSGLVLYPVQADDEIVLFAANLTQKLMTGKVQLPSGSTAEIALEPWSAIIQDIKTEGRTT</sequence>
<evidence type="ECO:0000259" key="1">
    <source>
        <dbReference type="Pfam" id="PF25837"/>
    </source>
</evidence>
<protein>
    <submittedName>
        <fullName evidence="3">Uncharacterized protein</fullName>
    </submittedName>
</protein>
<evidence type="ECO:0000259" key="2">
    <source>
        <dbReference type="Pfam" id="PF25838"/>
    </source>
</evidence>
<organism evidence="3 4">
    <name type="scientific">Paenarthrobacter aromaticivorans</name>
    <dbReference type="NCBI Taxonomy" id="2849150"/>
    <lineage>
        <taxon>Bacteria</taxon>
        <taxon>Bacillati</taxon>
        <taxon>Actinomycetota</taxon>
        <taxon>Actinomycetes</taxon>
        <taxon>Micrococcales</taxon>
        <taxon>Micrococcaceae</taxon>
        <taxon>Paenarthrobacter</taxon>
    </lineage>
</organism>
<proteinExistence type="predicted"/>
<gene>
    <name evidence="3" type="ORF">KSW38_05230</name>
</gene>
<accession>A0ABS6I1S9</accession>
<dbReference type="RefSeq" id="WP_216923485.1">
    <property type="nucleotide sequence ID" value="NZ_JAHOPC010000002.1"/>
</dbReference>
<evidence type="ECO:0000313" key="4">
    <source>
        <dbReference type="Proteomes" id="UP000824166"/>
    </source>
</evidence>
<evidence type="ECO:0000313" key="3">
    <source>
        <dbReference type="EMBL" id="MBU8865692.1"/>
    </source>
</evidence>
<reference evidence="3 4" key="1">
    <citation type="submission" date="2021-06" db="EMBL/GenBank/DDBJ databases">
        <authorList>
            <person name="Jeong J.W."/>
        </authorList>
    </citation>
    <scope>NUCLEOTIDE SEQUENCE [LARGE SCALE GENOMIC DNA]</scope>
    <source>
        <strain evidence="3 4">MMS21-TAE1-1</strain>
    </source>
</reference>
<dbReference type="Pfam" id="PF25837">
    <property type="entry name" value="Apionate_lact_N"/>
    <property type="match status" value="1"/>
</dbReference>